<evidence type="ECO:0000256" key="2">
    <source>
        <dbReference type="ARBA" id="ARBA00022771"/>
    </source>
</evidence>
<dbReference type="Gene3D" id="3.30.60.90">
    <property type="match status" value="1"/>
</dbReference>
<dbReference type="AlphaFoldDB" id="A0A0M4E3H9"/>
<dbReference type="EMBL" id="CP012523">
    <property type="protein sequence ID" value="ALC38184.1"/>
    <property type="molecule type" value="Genomic_DNA"/>
</dbReference>
<feature type="non-terminal residue" evidence="6">
    <location>
        <position position="131"/>
    </location>
</feature>
<evidence type="ECO:0000256" key="3">
    <source>
        <dbReference type="ARBA" id="ARBA00022833"/>
    </source>
</evidence>
<protein>
    <submittedName>
        <fullName evidence="6">CG31642</fullName>
    </submittedName>
</protein>
<evidence type="ECO:0000259" key="5">
    <source>
        <dbReference type="PROSITE" id="PS50135"/>
    </source>
</evidence>
<dbReference type="SUPFAM" id="SSF57850">
    <property type="entry name" value="RING/U-box"/>
    <property type="match status" value="1"/>
</dbReference>
<dbReference type="Proteomes" id="UP000494163">
    <property type="component" value="Chromosome 2L"/>
</dbReference>
<dbReference type="SMART" id="SM00291">
    <property type="entry name" value="ZnF_ZZ"/>
    <property type="match status" value="1"/>
</dbReference>
<name>A0A0M4E3H9_DROBS</name>
<dbReference type="InterPro" id="IPR000433">
    <property type="entry name" value="Znf_ZZ"/>
</dbReference>
<dbReference type="PROSITE" id="PS01357">
    <property type="entry name" value="ZF_ZZ_1"/>
    <property type="match status" value="1"/>
</dbReference>
<gene>
    <name evidence="6" type="ORF">Dbus_chr2Lg269</name>
</gene>
<keyword evidence="1" id="KW-0479">Metal-binding</keyword>
<dbReference type="OrthoDB" id="7873042at2759"/>
<organism evidence="6 7">
    <name type="scientific">Drosophila busckii</name>
    <name type="common">Fruit fly</name>
    <dbReference type="NCBI Taxonomy" id="30019"/>
    <lineage>
        <taxon>Eukaryota</taxon>
        <taxon>Metazoa</taxon>
        <taxon>Ecdysozoa</taxon>
        <taxon>Arthropoda</taxon>
        <taxon>Hexapoda</taxon>
        <taxon>Insecta</taxon>
        <taxon>Pterygota</taxon>
        <taxon>Neoptera</taxon>
        <taxon>Endopterygota</taxon>
        <taxon>Diptera</taxon>
        <taxon>Brachycera</taxon>
        <taxon>Muscomorpha</taxon>
        <taxon>Ephydroidea</taxon>
        <taxon>Drosophilidae</taxon>
        <taxon>Drosophila</taxon>
    </lineage>
</organism>
<keyword evidence="3" id="KW-0862">Zinc</keyword>
<keyword evidence="7" id="KW-1185">Reference proteome</keyword>
<dbReference type="OMA" id="CPYCKIN"/>
<feature type="domain" description="ZZ-type" evidence="5">
    <location>
        <begin position="11"/>
        <end position="70"/>
    </location>
</feature>
<sequence>MAAANHLVDRHNGYVCCKCKRGNFVGRRYSCWVCLEYQLCGRCYDAGEPLPQMRQHKYFHPLDVHYTRKEYELYFAGEDYVEANAPQSLKCALCEICGLTSIQLYKHLNHEHRTHADFNDYFRILYARYEA</sequence>
<evidence type="ECO:0000313" key="7">
    <source>
        <dbReference type="Proteomes" id="UP000494163"/>
    </source>
</evidence>
<evidence type="ECO:0000313" key="6">
    <source>
        <dbReference type="EMBL" id="ALC38184.1"/>
    </source>
</evidence>
<accession>A0A0M4E3H9</accession>
<dbReference type="GO" id="GO:0008270">
    <property type="term" value="F:zinc ion binding"/>
    <property type="evidence" value="ECO:0007669"/>
    <property type="project" value="UniProtKB-KW"/>
</dbReference>
<keyword evidence="2 4" id="KW-0863">Zinc-finger</keyword>
<evidence type="ECO:0000256" key="4">
    <source>
        <dbReference type="PROSITE-ProRule" id="PRU00228"/>
    </source>
</evidence>
<reference evidence="6 7" key="1">
    <citation type="submission" date="2015-08" db="EMBL/GenBank/DDBJ databases">
        <title>Ancestral chromatin configuration constrains chromatin evolution on differentiating sex chromosomes in Drosophila.</title>
        <authorList>
            <person name="Zhou Q."/>
            <person name="Bachtrog D."/>
        </authorList>
    </citation>
    <scope>NUCLEOTIDE SEQUENCE [LARGE SCALE GENOMIC DNA]</scope>
    <source>
        <tissue evidence="6">Whole larvae</tissue>
    </source>
</reference>
<dbReference type="InterPro" id="IPR043145">
    <property type="entry name" value="Znf_ZZ_sf"/>
</dbReference>
<evidence type="ECO:0000256" key="1">
    <source>
        <dbReference type="ARBA" id="ARBA00022723"/>
    </source>
</evidence>
<dbReference type="Pfam" id="PF00569">
    <property type="entry name" value="ZZ"/>
    <property type="match status" value="1"/>
</dbReference>
<dbReference type="PROSITE" id="PS50135">
    <property type="entry name" value="ZF_ZZ_2"/>
    <property type="match status" value="1"/>
</dbReference>
<proteinExistence type="predicted"/>